<sequence length="111" mass="11958">MTELIHVDFKARQVTGRRDITPVPVGEWKAAKDPIFKDYVAGLAMAAEAFHAMGGDWTRAVIVMSDPSAGEDGATFTIWDSNIQTNEEVSDALMIACSKVDIDGESGDEPA</sequence>
<keyword evidence="2" id="KW-1185">Reference proteome</keyword>
<evidence type="ECO:0000313" key="2">
    <source>
        <dbReference type="Proteomes" id="UP000241592"/>
    </source>
</evidence>
<accession>A0A2H4P6Y3</accession>
<reference evidence="1 2" key="1">
    <citation type="submission" date="2017-09" db="EMBL/GenBank/DDBJ databases">
        <authorList>
            <person name="Ehlers B."/>
            <person name="Leendertz F.H."/>
        </authorList>
    </citation>
    <scope>NUCLEOTIDE SEQUENCE [LARGE SCALE GENOMIC DNA]</scope>
</reference>
<protein>
    <submittedName>
        <fullName evidence="1">Uncharacterized protein</fullName>
    </submittedName>
</protein>
<gene>
    <name evidence="1" type="ORF">CNR34_00009</name>
</gene>
<dbReference type="Proteomes" id="UP000241592">
    <property type="component" value="Segment"/>
</dbReference>
<dbReference type="EMBL" id="MG018927">
    <property type="protein sequence ID" value="ATW57942.1"/>
    <property type="molecule type" value="Genomic_DNA"/>
</dbReference>
<organism evidence="1 2">
    <name type="scientific">Pseudomonas phage nickie</name>
    <dbReference type="NCBI Taxonomy" id="2048977"/>
    <lineage>
        <taxon>Viruses</taxon>
        <taxon>Duplodnaviria</taxon>
        <taxon>Heunggongvirae</taxon>
        <taxon>Uroviricota</taxon>
        <taxon>Caudoviricetes</taxon>
        <taxon>Nickievirus</taxon>
        <taxon>Nickievirus nickie</taxon>
    </lineage>
</organism>
<name>A0A2H4P6Y3_9CAUD</name>
<evidence type="ECO:0000313" key="1">
    <source>
        <dbReference type="EMBL" id="ATW57942.1"/>
    </source>
</evidence>
<proteinExistence type="predicted"/>